<dbReference type="Pfam" id="PF10282">
    <property type="entry name" value="Lactonase"/>
    <property type="match status" value="1"/>
</dbReference>
<evidence type="ECO:0000313" key="3">
    <source>
        <dbReference type="EMBL" id="EFY90423.1"/>
    </source>
</evidence>
<gene>
    <name evidence="3" type="ORF">MAC_03669</name>
</gene>
<organism evidence="4">
    <name type="scientific">Metarhizium acridum (strain CQMa 102)</name>
    <dbReference type="NCBI Taxonomy" id="655827"/>
    <lineage>
        <taxon>Eukaryota</taxon>
        <taxon>Fungi</taxon>
        <taxon>Dikarya</taxon>
        <taxon>Ascomycota</taxon>
        <taxon>Pezizomycotina</taxon>
        <taxon>Sordariomycetes</taxon>
        <taxon>Hypocreomycetidae</taxon>
        <taxon>Hypocreales</taxon>
        <taxon>Clavicipitaceae</taxon>
        <taxon>Metarhizium</taxon>
    </lineage>
</organism>
<dbReference type="InterPro" id="IPR019405">
    <property type="entry name" value="Lactonase_7-beta_prop"/>
</dbReference>
<feature type="region of interest" description="Disordered" evidence="2">
    <location>
        <begin position="179"/>
        <end position="205"/>
    </location>
</feature>
<feature type="compositionally biased region" description="Basic and acidic residues" evidence="2">
    <location>
        <begin position="188"/>
        <end position="200"/>
    </location>
</feature>
<dbReference type="PANTHER" id="PTHR30344:SF4">
    <property type="entry name" value="CYCLASE, PUTATIVE (AFU_ORTHOLOGUE AFUA_6G11580)-RELATED"/>
    <property type="match status" value="1"/>
</dbReference>
<dbReference type="InterPro" id="IPR015943">
    <property type="entry name" value="WD40/YVTN_repeat-like_dom_sf"/>
</dbReference>
<accession>E9E1C1</accession>
<dbReference type="GeneID" id="19247980"/>
<name>E9E1C1_METAQ</name>
<sequence length="395" mass="42283">MELFVGTFNFPYIYTLSFDARLAHLNVTHVSHATGPHAWLSFAPNQKTLYAAAWDPSSVAAYRSQRDGPFHTLELLDTKPVANPPGYVVASDSYLYSVGGATGEAFHVDGDGALGDLAQQLEFTTGGGTNGSEPGGSGGAGLRFGAHGVDLSPDGHTLYVGDIGSNAVWTFSVSEEANGSSAALTDQQKNRVTREDDGPRHTWPHPNGNILYVIQEHANMVDVFRVSKHRDGTVEDLEHLQGASVLPPGKNISDYWADEVRFSTGPPGHIPKYLFTSTRAHNASLKGYVSAFELDSKGHLVRTEAIDRWETPTSGGIANAIEPAPWVAGASPNVQYLAMTDDAAGKVYILGFDGARIREVSEATLEIPAPDREKFNGTVRAATAVWVAPVRGPAE</sequence>
<dbReference type="Gene3D" id="2.130.10.10">
    <property type="entry name" value="YVTN repeat-like/Quinoprotein amine dehydrogenase"/>
    <property type="match status" value="1"/>
</dbReference>
<dbReference type="EMBL" id="GL698491">
    <property type="protein sequence ID" value="EFY90423.1"/>
    <property type="molecule type" value="Genomic_DNA"/>
</dbReference>
<protein>
    <submittedName>
        <fullName evidence="3">Muconate cycloisomerase 1</fullName>
    </submittedName>
</protein>
<evidence type="ECO:0000256" key="2">
    <source>
        <dbReference type="SAM" id="MobiDB-lite"/>
    </source>
</evidence>
<evidence type="ECO:0000256" key="1">
    <source>
        <dbReference type="ARBA" id="ARBA00005564"/>
    </source>
</evidence>
<dbReference type="GO" id="GO:0017057">
    <property type="term" value="F:6-phosphogluconolactonase activity"/>
    <property type="evidence" value="ECO:0007669"/>
    <property type="project" value="TreeGrafter"/>
</dbReference>
<dbReference type="InterPro" id="IPR050282">
    <property type="entry name" value="Cycloisomerase_2"/>
</dbReference>
<dbReference type="GO" id="GO:0016853">
    <property type="term" value="F:isomerase activity"/>
    <property type="evidence" value="ECO:0007669"/>
    <property type="project" value="UniProtKB-KW"/>
</dbReference>
<keyword evidence="3" id="KW-0413">Isomerase</keyword>
<dbReference type="PANTHER" id="PTHR30344">
    <property type="entry name" value="6-PHOSPHOGLUCONOLACTONASE-RELATED"/>
    <property type="match status" value="1"/>
</dbReference>
<dbReference type="InParanoid" id="E9E1C1"/>
<comment type="similarity">
    <text evidence="1">Belongs to the cycloisomerase 2 family.</text>
</comment>
<reference evidence="3 4" key="1">
    <citation type="journal article" date="2011" name="PLoS Genet.">
        <title>Genome sequencing and comparative transcriptomics of the model entomopathogenic fungi Metarhizium anisopliae and M. acridum.</title>
        <authorList>
            <person name="Gao Q."/>
            <person name="Jin K."/>
            <person name="Ying S.H."/>
            <person name="Zhang Y."/>
            <person name="Xiao G."/>
            <person name="Shang Y."/>
            <person name="Duan Z."/>
            <person name="Hu X."/>
            <person name="Xie X.Q."/>
            <person name="Zhou G."/>
            <person name="Peng G."/>
            <person name="Luo Z."/>
            <person name="Huang W."/>
            <person name="Wang B."/>
            <person name="Fang W."/>
            <person name="Wang S."/>
            <person name="Zhong Y."/>
            <person name="Ma L.J."/>
            <person name="St Leger R.J."/>
            <person name="Zhao G.P."/>
            <person name="Pei Y."/>
            <person name="Feng M.G."/>
            <person name="Xia Y."/>
            <person name="Wang C."/>
        </authorList>
    </citation>
    <scope>NUCLEOTIDE SEQUENCE [LARGE SCALE GENOMIC DNA]</scope>
    <source>
        <strain evidence="3 4">CQMa 102</strain>
    </source>
</reference>
<dbReference type="AlphaFoldDB" id="E9E1C1"/>
<dbReference type="OMA" id="DTSEGWM"/>
<dbReference type="eggNOG" id="ENOG502QVHY">
    <property type="taxonomic scope" value="Eukaryota"/>
</dbReference>
<dbReference type="RefSeq" id="XP_007810009.1">
    <property type="nucleotide sequence ID" value="XM_007811818.1"/>
</dbReference>
<proteinExistence type="inferred from homology"/>
<dbReference type="OrthoDB" id="1715191at2759"/>
<dbReference type="KEGG" id="maw:19247980"/>
<dbReference type="HOGENOM" id="CLU_052062_0_0_1"/>
<evidence type="ECO:0000313" key="4">
    <source>
        <dbReference type="Proteomes" id="UP000002499"/>
    </source>
</evidence>
<keyword evidence="4" id="KW-1185">Reference proteome</keyword>
<dbReference type="Proteomes" id="UP000002499">
    <property type="component" value="Unassembled WGS sequence"/>
</dbReference>
<dbReference type="SUPFAM" id="SSF75011">
    <property type="entry name" value="3-carboxy-cis,cis-mucoante lactonizing enzyme"/>
    <property type="match status" value="1"/>
</dbReference>